<dbReference type="Proteomes" id="UP000242715">
    <property type="component" value="Unassembled WGS sequence"/>
</dbReference>
<dbReference type="EMBL" id="DF974761">
    <property type="protein sequence ID" value="GAU50412.1"/>
    <property type="molecule type" value="Genomic_DNA"/>
</dbReference>
<keyword evidence="2" id="KW-1185">Reference proteome</keyword>
<name>A0A2Z6PIP3_TRISU</name>
<sequence length="117" mass="13695">MHCKLYDFYYEKLIAPVDVTSNWSWLRTLAKVWKISASREGKKYENFMTSVQIRDTYFSLRLLNLVATEEQKIATSLRVSCWLNGATCCLHLNDFLIAIKLCIQSIRILMSEFLVHP</sequence>
<dbReference type="AlphaFoldDB" id="A0A2Z6PIP3"/>
<protein>
    <submittedName>
        <fullName evidence="1">Uncharacterized protein</fullName>
    </submittedName>
</protein>
<reference evidence="2" key="1">
    <citation type="journal article" date="2017" name="Front. Plant Sci.">
        <title>Climate Clever Clovers: New Paradigm to Reduce the Environmental Footprint of Ruminants by Breeding Low Methanogenic Forages Utilizing Haplotype Variation.</title>
        <authorList>
            <person name="Kaur P."/>
            <person name="Appels R."/>
            <person name="Bayer P.E."/>
            <person name="Keeble-Gagnere G."/>
            <person name="Wang J."/>
            <person name="Hirakawa H."/>
            <person name="Shirasawa K."/>
            <person name="Vercoe P."/>
            <person name="Stefanova K."/>
            <person name="Durmic Z."/>
            <person name="Nichols P."/>
            <person name="Revell C."/>
            <person name="Isobe S.N."/>
            <person name="Edwards D."/>
            <person name="Erskine W."/>
        </authorList>
    </citation>
    <scope>NUCLEOTIDE SEQUENCE [LARGE SCALE GENOMIC DNA]</scope>
    <source>
        <strain evidence="2">cv. Daliak</strain>
    </source>
</reference>
<evidence type="ECO:0000313" key="1">
    <source>
        <dbReference type="EMBL" id="GAU50412.1"/>
    </source>
</evidence>
<evidence type="ECO:0000313" key="2">
    <source>
        <dbReference type="Proteomes" id="UP000242715"/>
    </source>
</evidence>
<organism evidence="1 2">
    <name type="scientific">Trifolium subterraneum</name>
    <name type="common">Subterranean clover</name>
    <dbReference type="NCBI Taxonomy" id="3900"/>
    <lineage>
        <taxon>Eukaryota</taxon>
        <taxon>Viridiplantae</taxon>
        <taxon>Streptophyta</taxon>
        <taxon>Embryophyta</taxon>
        <taxon>Tracheophyta</taxon>
        <taxon>Spermatophyta</taxon>
        <taxon>Magnoliopsida</taxon>
        <taxon>eudicotyledons</taxon>
        <taxon>Gunneridae</taxon>
        <taxon>Pentapetalae</taxon>
        <taxon>rosids</taxon>
        <taxon>fabids</taxon>
        <taxon>Fabales</taxon>
        <taxon>Fabaceae</taxon>
        <taxon>Papilionoideae</taxon>
        <taxon>50 kb inversion clade</taxon>
        <taxon>NPAAA clade</taxon>
        <taxon>Hologalegina</taxon>
        <taxon>IRL clade</taxon>
        <taxon>Trifolieae</taxon>
        <taxon>Trifolium</taxon>
    </lineage>
</organism>
<accession>A0A2Z6PIP3</accession>
<dbReference type="Gene3D" id="1.10.150.160">
    <property type="match status" value="1"/>
</dbReference>
<gene>
    <name evidence="1" type="ORF">TSUD_244590</name>
</gene>
<proteinExistence type="predicted"/>
<dbReference type="OrthoDB" id="10537617at2759"/>